<feature type="transmembrane region" description="Helical" evidence="1">
    <location>
        <begin position="58"/>
        <end position="78"/>
    </location>
</feature>
<evidence type="ECO:0000313" key="3">
    <source>
        <dbReference type="Proteomes" id="UP000030147"/>
    </source>
</evidence>
<comment type="caution">
    <text evidence="2">The sequence shown here is derived from an EMBL/GenBank/DDBJ whole genome shotgun (WGS) entry which is preliminary data.</text>
</comment>
<protein>
    <submittedName>
        <fullName evidence="2">Uncharacterized protein</fullName>
    </submittedName>
</protein>
<dbReference type="Proteomes" id="UP000030147">
    <property type="component" value="Unassembled WGS sequence"/>
</dbReference>
<evidence type="ECO:0000313" key="2">
    <source>
        <dbReference type="EMBL" id="KGP71061.1"/>
    </source>
</evidence>
<keyword evidence="1" id="KW-0812">Transmembrane</keyword>
<name>A0A0A2TAE4_9BACI</name>
<dbReference type="EMBL" id="AVBF01000087">
    <property type="protein sequence ID" value="KGP71061.1"/>
    <property type="molecule type" value="Genomic_DNA"/>
</dbReference>
<keyword evidence="1" id="KW-0472">Membrane</keyword>
<dbReference type="AlphaFoldDB" id="A0A0A2TAE4"/>
<reference evidence="2 3" key="1">
    <citation type="journal article" date="2015" name="Stand. Genomic Sci.">
        <title>High quality draft genome sequence of the moderately halophilic bacterium Pontibacillus yanchengensis Y32(T) and comparison among Pontibacillus genomes.</title>
        <authorList>
            <person name="Huang J."/>
            <person name="Qiao Z.X."/>
            <person name="Tang J.W."/>
            <person name="Wang G."/>
        </authorList>
    </citation>
    <scope>NUCLEOTIDE SEQUENCE [LARGE SCALE GENOMIC DNA]</scope>
    <source>
        <strain evidence="2 3">Y32</strain>
    </source>
</reference>
<feature type="transmembrane region" description="Helical" evidence="1">
    <location>
        <begin position="33"/>
        <end position="51"/>
    </location>
</feature>
<accession>A0A0A2TAE4</accession>
<gene>
    <name evidence="2" type="ORF">N782_01760</name>
</gene>
<feature type="transmembrane region" description="Helical" evidence="1">
    <location>
        <begin position="84"/>
        <end position="103"/>
    </location>
</feature>
<evidence type="ECO:0000256" key="1">
    <source>
        <dbReference type="SAM" id="Phobius"/>
    </source>
</evidence>
<keyword evidence="1" id="KW-1133">Transmembrane helix</keyword>
<proteinExistence type="predicted"/>
<organism evidence="2 3">
    <name type="scientific">Pontibacillus yanchengensis Y32</name>
    <dbReference type="NCBI Taxonomy" id="1385514"/>
    <lineage>
        <taxon>Bacteria</taxon>
        <taxon>Bacillati</taxon>
        <taxon>Bacillota</taxon>
        <taxon>Bacilli</taxon>
        <taxon>Bacillales</taxon>
        <taxon>Bacillaceae</taxon>
        <taxon>Pontibacillus</taxon>
    </lineage>
</organism>
<sequence length="110" mass="12789">MKKLVLFTLYGTSATYSIQSIYFLSEARYSKSFLLLILLLSVALFIFTYLFQKKSTMYLPIILLLGLEIIYLVIYPILHPSFAVIFFCGLLVLINLLVCMYLSKHFKQQL</sequence>
<keyword evidence="3" id="KW-1185">Reference proteome</keyword>